<dbReference type="KEGG" id="kyr:CVV65_08015"/>
<dbReference type="CDD" id="cd04861">
    <property type="entry name" value="LigD_Pol_like"/>
    <property type="match status" value="1"/>
</dbReference>
<dbReference type="InterPro" id="IPR052171">
    <property type="entry name" value="NHEJ_LigD"/>
</dbReference>
<dbReference type="AlphaFoldDB" id="A0A2K8N6A7"/>
<dbReference type="Gene3D" id="3.90.920.10">
    <property type="entry name" value="DNA primase, PRIM domain"/>
    <property type="match status" value="1"/>
</dbReference>
<sequence>MCTDVEKVWWTGVKTVLPQNLGKVLWPGVFTKGDLLEYLATVGTVMIPHLKDRPVTVIRYPDGIEEEGFFQKHPPPGTPDWVTRVTIGEGEAIVIDRLETLLWLGQLGAIEYHVTFSRFPAVDRPTYLVFDLDPSVEGFAAVCRVALMIRDVLTRLGLPSYPKTSGATGIQVYVPIHGSVTFEQTRPLMRTIAKYCEHRAPELITTERRVRARGNRVYIDYLQHAPNKTLIAPYSPRAVPTAAVSAPLQWEEVERGMAPENWTIATMAKRLQKMGDLFAPVLDPGVDIRPLLQHLDELSSKRSP</sequence>
<organism evidence="2 3">
    <name type="scientific">Kyrpidia spormannii</name>
    <dbReference type="NCBI Taxonomy" id="2055160"/>
    <lineage>
        <taxon>Bacteria</taxon>
        <taxon>Bacillati</taxon>
        <taxon>Bacillota</taxon>
        <taxon>Bacilli</taxon>
        <taxon>Bacillales</taxon>
        <taxon>Alicyclobacillaceae</taxon>
        <taxon>Kyrpidia</taxon>
    </lineage>
</organism>
<keyword evidence="3" id="KW-1185">Reference proteome</keyword>
<evidence type="ECO:0000259" key="1">
    <source>
        <dbReference type="Pfam" id="PF21686"/>
    </source>
</evidence>
<accession>A0A2K8N6A7</accession>
<dbReference type="Pfam" id="PF21686">
    <property type="entry name" value="LigD_Prim-Pol"/>
    <property type="match status" value="1"/>
</dbReference>
<evidence type="ECO:0000313" key="3">
    <source>
        <dbReference type="Proteomes" id="UP000231932"/>
    </source>
</evidence>
<dbReference type="PANTHER" id="PTHR42705">
    <property type="entry name" value="BIFUNCTIONAL NON-HOMOLOGOUS END JOINING PROTEIN LIGD"/>
    <property type="match status" value="1"/>
</dbReference>
<dbReference type="Proteomes" id="UP000231932">
    <property type="component" value="Chromosome"/>
</dbReference>
<dbReference type="InterPro" id="IPR014145">
    <property type="entry name" value="LigD_pol_dom"/>
</dbReference>
<dbReference type="EMBL" id="CP024955">
    <property type="protein sequence ID" value="ATY84874.1"/>
    <property type="molecule type" value="Genomic_DNA"/>
</dbReference>
<gene>
    <name evidence="2" type="ORF">CVV65_08015</name>
</gene>
<name>A0A2K8N6A7_9BACL</name>
<feature type="domain" description="DNA ligase D polymerase" evidence="1">
    <location>
        <begin position="31"/>
        <end position="278"/>
    </location>
</feature>
<protein>
    <submittedName>
        <fullName evidence="2">DNA polymerase domain-containing protein</fullName>
    </submittedName>
</protein>
<dbReference type="NCBIfam" id="TIGR02778">
    <property type="entry name" value="ligD_pol"/>
    <property type="match status" value="1"/>
</dbReference>
<evidence type="ECO:0000313" key="2">
    <source>
        <dbReference type="EMBL" id="ATY84874.1"/>
    </source>
</evidence>
<reference evidence="3" key="1">
    <citation type="submission" date="2017-11" db="EMBL/GenBank/DDBJ databases">
        <title>Complete Genome Sequence of Kyrpidia sp. Strain EA-1, a thermophilic, hydrogen-oxidizing Bacterium, isolated from the Azores.</title>
        <authorList>
            <person name="Reiner J.E."/>
            <person name="Lapp C.J."/>
            <person name="Bunk B."/>
            <person name="Gescher J."/>
        </authorList>
    </citation>
    <scope>NUCLEOTIDE SEQUENCE [LARGE SCALE GENOMIC DNA]</scope>
    <source>
        <strain evidence="3">EA-1</strain>
    </source>
</reference>
<dbReference type="PANTHER" id="PTHR42705:SF2">
    <property type="entry name" value="BIFUNCTIONAL NON-HOMOLOGOUS END JOINING PROTEIN LIGD"/>
    <property type="match status" value="1"/>
</dbReference>
<proteinExistence type="predicted"/>